<evidence type="ECO:0000313" key="5">
    <source>
        <dbReference type="Proteomes" id="UP000268350"/>
    </source>
</evidence>
<dbReference type="Pfam" id="PF07841">
    <property type="entry name" value="DM4_12"/>
    <property type="match status" value="1"/>
</dbReference>
<dbReference type="EMBL" id="OUUW01000016">
    <property type="protein sequence ID" value="SPP88904.1"/>
    <property type="molecule type" value="Genomic_DNA"/>
</dbReference>
<dbReference type="InterPro" id="IPR006631">
    <property type="entry name" value="DM4_12"/>
</dbReference>
<reference evidence="5" key="1">
    <citation type="submission" date="2018-01" db="EMBL/GenBank/DDBJ databases">
        <authorList>
            <person name="Alioto T."/>
            <person name="Alioto T."/>
        </authorList>
    </citation>
    <scope>NUCLEOTIDE SEQUENCE [LARGE SCALE GENOMIC DNA]</scope>
</reference>
<feature type="compositionally biased region" description="Polar residues" evidence="1">
    <location>
        <begin position="410"/>
        <end position="441"/>
    </location>
</feature>
<keyword evidence="3" id="KW-0732">Signal</keyword>
<feature type="transmembrane region" description="Helical" evidence="2">
    <location>
        <begin position="375"/>
        <end position="400"/>
    </location>
</feature>
<organism evidence="4 5">
    <name type="scientific">Drosophila guanche</name>
    <name type="common">Fruit fly</name>
    <dbReference type="NCBI Taxonomy" id="7266"/>
    <lineage>
        <taxon>Eukaryota</taxon>
        <taxon>Metazoa</taxon>
        <taxon>Ecdysozoa</taxon>
        <taxon>Arthropoda</taxon>
        <taxon>Hexapoda</taxon>
        <taxon>Insecta</taxon>
        <taxon>Pterygota</taxon>
        <taxon>Neoptera</taxon>
        <taxon>Endopterygota</taxon>
        <taxon>Diptera</taxon>
        <taxon>Brachycera</taxon>
        <taxon>Muscomorpha</taxon>
        <taxon>Ephydroidea</taxon>
        <taxon>Drosophilidae</taxon>
        <taxon>Drosophila</taxon>
        <taxon>Sophophora</taxon>
    </lineage>
</organism>
<accession>A0A3B0K3X0</accession>
<dbReference type="OrthoDB" id="6436512at2759"/>
<keyword evidence="5" id="KW-1185">Reference proteome</keyword>
<dbReference type="OMA" id="CTLTHRA"/>
<evidence type="ECO:0000256" key="1">
    <source>
        <dbReference type="SAM" id="MobiDB-lite"/>
    </source>
</evidence>
<proteinExistence type="predicted"/>
<feature type="region of interest" description="Disordered" evidence="1">
    <location>
        <begin position="409"/>
        <end position="441"/>
    </location>
</feature>
<feature type="chain" id="PRO_5017301504" evidence="3">
    <location>
        <begin position="29"/>
        <end position="588"/>
    </location>
</feature>
<feature type="signal peptide" evidence="3">
    <location>
        <begin position="1"/>
        <end position="28"/>
    </location>
</feature>
<evidence type="ECO:0000313" key="4">
    <source>
        <dbReference type="EMBL" id="SPP88904.1"/>
    </source>
</evidence>
<dbReference type="Proteomes" id="UP000268350">
    <property type="component" value="Unassembled WGS sequence"/>
</dbReference>
<gene>
    <name evidence="4" type="ORF">DGUA_6G018700</name>
</gene>
<name>A0A3B0K3X0_DROGU</name>
<dbReference type="AlphaFoldDB" id="A0A3B0K3X0"/>
<evidence type="ECO:0000256" key="2">
    <source>
        <dbReference type="SAM" id="Phobius"/>
    </source>
</evidence>
<feature type="transmembrane region" description="Helical" evidence="2">
    <location>
        <begin position="121"/>
        <end position="142"/>
    </location>
</feature>
<keyword evidence="2" id="KW-0472">Membrane</keyword>
<keyword evidence="2" id="KW-0812">Transmembrane</keyword>
<sequence>MWLVQMLYFAGLLTVFLLLGHCGESVNGDFYGNASAKLLRFRDFEPRQQGELQFEEEMEVEMDMDTDVGREGRGFHFHASGEDVSVELEFIVPFFKVPVKRSMGMARDAVQNLLNLRTGTLLNTAVVVAAGAIIAGVVRLLLAPLVVTSLGNGYPYRSDTTRGMRRLTNVVESHLEEHNVDMSACVQRYICHYLTHNVSSSYARLLHVLASSPWLDSLTRGTAVLHAIQTARSSRTCGHTYARCRFPTLDKPHINPFWTSRTLPKVLQYFNDPSMGHPWISISNARQLRCRTVLLAETMKLLHIICTLLTNCALVWAASEAEEDGRDSRESPHSPGFKLVSFDAVGKHIALGLDYLLPFLEVPVKRKRNAPPRPLVIINSAAVLSCGLVAAGGLLVGHLIRSMGLDAVTQDDSPATSGKPKSSEENTSPSTHSDTLVSNATARGLSDRRNRSLLQLFENFRLVYRNETGERVESSLPSVLSTVERTYFKNEIDLSACLLKSICTLTFKASDNVRKHQDHASDLDHVLDAATNWSWILTWLQLDSTLREAFEAGKDPRPQHCTSKYPHCKWAAPEERLMDLLQNNVQFK</sequence>
<protein>
    <submittedName>
        <fullName evidence="4">Uncharacterized protein</fullName>
    </submittedName>
</protein>
<evidence type="ECO:0000256" key="3">
    <source>
        <dbReference type="SAM" id="SignalP"/>
    </source>
</evidence>
<keyword evidence="2" id="KW-1133">Transmembrane helix</keyword>